<reference evidence="8" key="1">
    <citation type="journal article" date="2014" name="Front. Microbiol.">
        <title>High frequency of phylogenetically diverse reductive dehalogenase-homologous genes in deep subseafloor sedimentary metagenomes.</title>
        <authorList>
            <person name="Kawai M."/>
            <person name="Futagami T."/>
            <person name="Toyoda A."/>
            <person name="Takaki Y."/>
            <person name="Nishi S."/>
            <person name="Hori S."/>
            <person name="Arai W."/>
            <person name="Tsubouchi T."/>
            <person name="Morono Y."/>
            <person name="Uchiyama I."/>
            <person name="Ito T."/>
            <person name="Fujiyama A."/>
            <person name="Inagaki F."/>
            <person name="Takami H."/>
        </authorList>
    </citation>
    <scope>NUCLEOTIDE SEQUENCE</scope>
    <source>
        <strain evidence="8">Expedition CK06-06</strain>
    </source>
</reference>
<keyword evidence="5" id="KW-0804">Transcription</keyword>
<dbReference type="PROSITE" id="PS50045">
    <property type="entry name" value="SIGMA54_INTERACT_4"/>
    <property type="match status" value="1"/>
</dbReference>
<dbReference type="SUPFAM" id="SSF52540">
    <property type="entry name" value="P-loop containing nucleoside triphosphate hydrolases"/>
    <property type="match status" value="1"/>
</dbReference>
<dbReference type="InterPro" id="IPR003593">
    <property type="entry name" value="AAA+_ATPase"/>
</dbReference>
<keyword evidence="4" id="KW-0238">DNA-binding</keyword>
<accession>X0RU28</accession>
<dbReference type="GO" id="GO:0006355">
    <property type="term" value="P:regulation of DNA-templated transcription"/>
    <property type="evidence" value="ECO:0007669"/>
    <property type="project" value="InterPro"/>
</dbReference>
<dbReference type="SUPFAM" id="SSF52172">
    <property type="entry name" value="CheY-like"/>
    <property type="match status" value="1"/>
</dbReference>
<dbReference type="PROSITE" id="PS50110">
    <property type="entry name" value="RESPONSE_REGULATORY"/>
    <property type="match status" value="1"/>
</dbReference>
<sequence length="362" mass="39471">LQSFLSGQGLEIATASSGEEALSILVSQPIDMMITDVRMPGISGLEALRRAREKQPLLPVLLVTAYADIRDAVGAMRDGAVNYLEKPIDLDELLSSVRRAIGGESAAAQEPILDELKLPDNLVARSSPMRAVFRDAALVAPSETRILITGESGVGKEVVADRIHAWSPRAAGPLLKVNCAALPETLLESELFGHEKGAFTGAAGRRVGRFEEAGGGTILLDEIAEMSPALQAKLLQVTQDGTFQRVGSNEDRRSNARILASTNRNLEQEVEKGRFREDLFYRLNVMEIYVPPLRERQADILPLANLFAAQFISGRPRLSGTAAACLELYEWPGNVRELRNAMERAGLMARGDVIMPEHLPQR</sequence>
<evidence type="ECO:0000259" key="6">
    <source>
        <dbReference type="PROSITE" id="PS50045"/>
    </source>
</evidence>
<dbReference type="Pfam" id="PF00072">
    <property type="entry name" value="Response_reg"/>
    <property type="match status" value="1"/>
</dbReference>
<proteinExistence type="predicted"/>
<name>X0RU28_9ZZZZ</name>
<gene>
    <name evidence="8" type="ORF">S01H1_16660</name>
</gene>
<dbReference type="InterPro" id="IPR011006">
    <property type="entry name" value="CheY-like_superfamily"/>
</dbReference>
<feature type="domain" description="Response regulatory" evidence="7">
    <location>
        <begin position="1"/>
        <end position="101"/>
    </location>
</feature>
<keyword evidence="1" id="KW-0547">Nucleotide-binding</keyword>
<dbReference type="Gene3D" id="3.40.50.300">
    <property type="entry name" value="P-loop containing nucleotide triphosphate hydrolases"/>
    <property type="match status" value="1"/>
</dbReference>
<keyword evidence="3" id="KW-0805">Transcription regulation</keyword>
<dbReference type="Gene3D" id="1.10.8.60">
    <property type="match status" value="1"/>
</dbReference>
<feature type="domain" description="Sigma-54 factor interaction" evidence="6">
    <location>
        <begin position="122"/>
        <end position="347"/>
    </location>
</feature>
<dbReference type="PROSITE" id="PS00675">
    <property type="entry name" value="SIGMA54_INTERACT_1"/>
    <property type="match status" value="1"/>
</dbReference>
<dbReference type="InterPro" id="IPR025662">
    <property type="entry name" value="Sigma_54_int_dom_ATP-bd_1"/>
</dbReference>
<dbReference type="Pfam" id="PF25601">
    <property type="entry name" value="AAA_lid_14"/>
    <property type="match status" value="1"/>
</dbReference>
<dbReference type="PANTHER" id="PTHR32071:SF117">
    <property type="entry name" value="PTS-DEPENDENT DIHYDROXYACETONE KINASE OPERON REGULATORY PROTEIN-RELATED"/>
    <property type="match status" value="1"/>
</dbReference>
<dbReference type="InterPro" id="IPR027417">
    <property type="entry name" value="P-loop_NTPase"/>
</dbReference>
<organism evidence="8">
    <name type="scientific">marine sediment metagenome</name>
    <dbReference type="NCBI Taxonomy" id="412755"/>
    <lineage>
        <taxon>unclassified sequences</taxon>
        <taxon>metagenomes</taxon>
        <taxon>ecological metagenomes</taxon>
    </lineage>
</organism>
<dbReference type="InterPro" id="IPR058031">
    <property type="entry name" value="AAA_lid_NorR"/>
</dbReference>
<feature type="non-terminal residue" evidence="8">
    <location>
        <position position="362"/>
    </location>
</feature>
<dbReference type="InterPro" id="IPR002078">
    <property type="entry name" value="Sigma_54_int"/>
</dbReference>
<dbReference type="GO" id="GO:0000160">
    <property type="term" value="P:phosphorelay signal transduction system"/>
    <property type="evidence" value="ECO:0007669"/>
    <property type="project" value="InterPro"/>
</dbReference>
<dbReference type="GO" id="GO:0005524">
    <property type="term" value="F:ATP binding"/>
    <property type="evidence" value="ECO:0007669"/>
    <property type="project" value="UniProtKB-KW"/>
</dbReference>
<dbReference type="GO" id="GO:0003677">
    <property type="term" value="F:DNA binding"/>
    <property type="evidence" value="ECO:0007669"/>
    <property type="project" value="UniProtKB-KW"/>
</dbReference>
<evidence type="ECO:0000256" key="2">
    <source>
        <dbReference type="ARBA" id="ARBA00022840"/>
    </source>
</evidence>
<dbReference type="CDD" id="cd00009">
    <property type="entry name" value="AAA"/>
    <property type="match status" value="1"/>
</dbReference>
<dbReference type="InterPro" id="IPR025944">
    <property type="entry name" value="Sigma_54_int_dom_CS"/>
</dbReference>
<evidence type="ECO:0000256" key="3">
    <source>
        <dbReference type="ARBA" id="ARBA00023015"/>
    </source>
</evidence>
<evidence type="ECO:0000313" key="8">
    <source>
        <dbReference type="EMBL" id="GAF67262.1"/>
    </source>
</evidence>
<dbReference type="CDD" id="cd17536">
    <property type="entry name" value="REC_YesN-like"/>
    <property type="match status" value="1"/>
</dbReference>
<dbReference type="PROSITE" id="PS00688">
    <property type="entry name" value="SIGMA54_INTERACT_3"/>
    <property type="match status" value="1"/>
</dbReference>
<dbReference type="Pfam" id="PF00158">
    <property type="entry name" value="Sigma54_activat"/>
    <property type="match status" value="1"/>
</dbReference>
<dbReference type="InterPro" id="IPR001789">
    <property type="entry name" value="Sig_transdc_resp-reg_receiver"/>
</dbReference>
<dbReference type="FunFam" id="3.40.50.300:FF:000006">
    <property type="entry name" value="DNA-binding transcriptional regulator NtrC"/>
    <property type="match status" value="1"/>
</dbReference>
<dbReference type="PANTHER" id="PTHR32071">
    <property type="entry name" value="TRANSCRIPTIONAL REGULATORY PROTEIN"/>
    <property type="match status" value="1"/>
</dbReference>
<dbReference type="SMART" id="SM00448">
    <property type="entry name" value="REC"/>
    <property type="match status" value="1"/>
</dbReference>
<evidence type="ECO:0000256" key="4">
    <source>
        <dbReference type="ARBA" id="ARBA00023125"/>
    </source>
</evidence>
<dbReference type="SMART" id="SM00382">
    <property type="entry name" value="AAA"/>
    <property type="match status" value="1"/>
</dbReference>
<protein>
    <recommendedName>
        <fullName evidence="9">Sigma-54-dependent Fis family transcriptional regulator</fullName>
    </recommendedName>
</protein>
<evidence type="ECO:0008006" key="9">
    <source>
        <dbReference type="Google" id="ProtNLM"/>
    </source>
</evidence>
<evidence type="ECO:0000256" key="1">
    <source>
        <dbReference type="ARBA" id="ARBA00022741"/>
    </source>
</evidence>
<evidence type="ECO:0000259" key="7">
    <source>
        <dbReference type="PROSITE" id="PS50110"/>
    </source>
</evidence>
<dbReference type="Gene3D" id="3.40.50.2300">
    <property type="match status" value="1"/>
</dbReference>
<feature type="non-terminal residue" evidence="8">
    <location>
        <position position="1"/>
    </location>
</feature>
<comment type="caution">
    <text evidence="8">The sequence shown here is derived from an EMBL/GenBank/DDBJ whole genome shotgun (WGS) entry which is preliminary data.</text>
</comment>
<dbReference type="AlphaFoldDB" id="X0RU28"/>
<evidence type="ECO:0000256" key="5">
    <source>
        <dbReference type="ARBA" id="ARBA00023163"/>
    </source>
</evidence>
<keyword evidence="2" id="KW-0067">ATP-binding</keyword>
<dbReference type="EMBL" id="BARS01008775">
    <property type="protein sequence ID" value="GAF67262.1"/>
    <property type="molecule type" value="Genomic_DNA"/>
</dbReference>